<dbReference type="GO" id="GO:0005886">
    <property type="term" value="C:plasma membrane"/>
    <property type="evidence" value="ECO:0007669"/>
    <property type="project" value="UniProtKB-SubCell"/>
</dbReference>
<keyword evidence="2 5" id="KW-0812">Transmembrane</keyword>
<dbReference type="EMBL" id="CP042909">
    <property type="protein sequence ID" value="QJA05600.1"/>
    <property type="molecule type" value="Genomic_DNA"/>
</dbReference>
<evidence type="ECO:0000313" key="7">
    <source>
        <dbReference type="Proteomes" id="UP000501253"/>
    </source>
</evidence>
<dbReference type="PANTHER" id="PTHR39344:SF1">
    <property type="entry name" value="UPF0182 PROTEIN SLL1060"/>
    <property type="match status" value="1"/>
</dbReference>
<protein>
    <recommendedName>
        <fullName evidence="5">UPF0182 protein FVE67_01770</fullName>
    </recommendedName>
</protein>
<feature type="transmembrane region" description="Helical" evidence="5">
    <location>
        <begin position="100"/>
        <end position="120"/>
    </location>
</feature>
<comment type="similarity">
    <text evidence="5">Belongs to the UPF0182 family.</text>
</comment>
<gene>
    <name evidence="6" type="ORF">FVE67_01770</name>
</gene>
<keyword evidence="3 5" id="KW-1133">Transmembrane helix</keyword>
<keyword evidence="4 5" id="KW-0472">Membrane</keyword>
<dbReference type="PANTHER" id="PTHR39344">
    <property type="entry name" value="UPF0182 PROTEIN SLL1060"/>
    <property type="match status" value="1"/>
</dbReference>
<dbReference type="KEGG" id="tmai:FVE67_01770"/>
<dbReference type="InterPro" id="IPR005372">
    <property type="entry name" value="UPF0182"/>
</dbReference>
<evidence type="ECO:0000256" key="5">
    <source>
        <dbReference type="HAMAP-Rule" id="MF_01600"/>
    </source>
</evidence>
<feature type="transmembrane region" description="Helical" evidence="5">
    <location>
        <begin position="159"/>
        <end position="178"/>
    </location>
</feature>
<proteinExistence type="inferred from homology"/>
<organism evidence="6 7">
    <name type="scientific">Thermosulfurimonas marina</name>
    <dbReference type="NCBI Taxonomy" id="2047767"/>
    <lineage>
        <taxon>Bacteria</taxon>
        <taxon>Pseudomonadati</taxon>
        <taxon>Thermodesulfobacteriota</taxon>
        <taxon>Thermodesulfobacteria</taxon>
        <taxon>Thermodesulfobacteriales</taxon>
        <taxon>Thermodesulfobacteriaceae</taxon>
        <taxon>Thermosulfurimonas</taxon>
    </lineage>
</organism>
<dbReference type="HAMAP" id="MF_01600">
    <property type="entry name" value="UPF0182"/>
    <property type="match status" value="1"/>
</dbReference>
<feature type="transmembrane region" description="Helical" evidence="5">
    <location>
        <begin position="243"/>
        <end position="263"/>
    </location>
</feature>
<dbReference type="Pfam" id="PF03699">
    <property type="entry name" value="UPF0182"/>
    <property type="match status" value="1"/>
</dbReference>
<dbReference type="RefSeq" id="WP_168718963.1">
    <property type="nucleotide sequence ID" value="NZ_CP042909.1"/>
</dbReference>
<feature type="transmembrane region" description="Helical" evidence="5">
    <location>
        <begin position="270"/>
        <end position="292"/>
    </location>
</feature>
<reference evidence="6 7" key="1">
    <citation type="submission" date="2019-08" db="EMBL/GenBank/DDBJ databases">
        <title>Complete genome sequence of Thermosulfurimonas marina SU872T, an anaerobic thermophilic chemolithoautotrophic bacterium isolated from a shallow marine hydrothermal vent.</title>
        <authorList>
            <person name="Allioux M."/>
            <person name="Jebbar M."/>
            <person name="Slobodkina G."/>
            <person name="Slobodkin A."/>
            <person name="Moalic Y."/>
            <person name="Frolova A."/>
            <person name="Shao Z."/>
            <person name="Alain K."/>
        </authorList>
    </citation>
    <scope>NUCLEOTIDE SEQUENCE [LARGE SCALE GENOMIC DNA]</scope>
    <source>
        <strain evidence="6 7">SU872</strain>
    </source>
</reference>
<comment type="caution">
    <text evidence="5">Lacks conserved residue(s) required for the propagation of feature annotation.</text>
</comment>
<dbReference type="GO" id="GO:0005576">
    <property type="term" value="C:extracellular region"/>
    <property type="evidence" value="ECO:0007669"/>
    <property type="project" value="TreeGrafter"/>
</dbReference>
<comment type="subcellular location">
    <subcellularLocation>
        <location evidence="5">Cell membrane</location>
        <topology evidence="5">Multi-pass membrane protein</topology>
    </subcellularLocation>
</comment>
<feature type="transmembrane region" description="Helical" evidence="5">
    <location>
        <begin position="198"/>
        <end position="216"/>
    </location>
</feature>
<dbReference type="AlphaFoldDB" id="A0A6H1WR14"/>
<sequence>MKIRLFILIIALAGLLLLSLRPLAGFYTEYLWYQDLGYLGVFLLRFKVEALLFLAAALVCGGLFFLHGWLVHRLASREAFWSRYFDPRLRTFLSEKFRGAFRLLSLLVALAFGFSARPLWSEALLALKGETFGLKDPLLHLDVGFYLFRLPFMRYLGDLALALWTLAFLFGVLLFLAFGHLEAGGRLGLRLSLPFRKYLAVMFALFFLRLAYDLFLDRADLLFDSRGVVFGAGYTEARVVLPALNALVVLSLVAAVLSAAFVLKPRREILFGLVGGYALIYFLGLKFLPGLVHRYVVQPNELDKEKPYIAREIRFTRLAYGLERVTEKPFRFGPPLTHKDLEEEAATVRNIRLWDHQPLLETYSQIQEIRTYYRFVSVDNDRYLLNGELRQVMLSARELSYPDLPSRSWINLHLIYTHGYGLTLGVVNQVSPEGLPVLLIKDIPPRSLVDLRVLRPEIYFGELTETYAVVNTRLKEFDYPAGEKNVYTTYRGKTGVRVGGLLRRLLFAYHFGTSKFLFSQDILSDSRILYHREIRERVKRVVPFMLVDQDPYLVIGRDGRLFWFVDLYTVSDRFPYSRPVKGLGNYVRNSGLAVVDAYHGTVELYLKDPQDPLVRTYQKIFGIFRPLSALREDLRAHLRYPHRLFSLQAQLYARYHMTDPRVFYNQEDLWEIPKSPKDPRRYIRAYYTIMRLPGERRPEFILMVPFTPAKKSNLSAWMCARCDPAHYGQMLVYRFPKQTLVYGPQQIESRINQDPEISRQISLWDQRGSRVILGTLLVIPVKGNLLYVQPLYLKSESGQIPELKRVIVAYRNRIVMAETLEKALERLFAPSPKEKAQEALEEGVQALKEGARAGWEYLRELYRRAEEALRRGNLEEFGRLWKEIGQSLEKRP</sequence>
<evidence type="ECO:0000256" key="1">
    <source>
        <dbReference type="ARBA" id="ARBA00022475"/>
    </source>
</evidence>
<evidence type="ECO:0000256" key="2">
    <source>
        <dbReference type="ARBA" id="ARBA00022692"/>
    </source>
</evidence>
<dbReference type="Proteomes" id="UP000501253">
    <property type="component" value="Chromosome"/>
</dbReference>
<accession>A0A6H1WR14</accession>
<feature type="transmembrane region" description="Helical" evidence="5">
    <location>
        <begin position="50"/>
        <end position="71"/>
    </location>
</feature>
<keyword evidence="1 5" id="KW-1003">Cell membrane</keyword>
<name>A0A6H1WR14_9BACT</name>
<evidence type="ECO:0000313" key="6">
    <source>
        <dbReference type="EMBL" id="QJA05600.1"/>
    </source>
</evidence>
<evidence type="ECO:0000256" key="3">
    <source>
        <dbReference type="ARBA" id="ARBA00022989"/>
    </source>
</evidence>
<evidence type="ECO:0000256" key="4">
    <source>
        <dbReference type="ARBA" id="ARBA00023136"/>
    </source>
</evidence>
<keyword evidence="7" id="KW-1185">Reference proteome</keyword>